<evidence type="ECO:0000259" key="4">
    <source>
        <dbReference type="PROSITE" id="PS01124"/>
    </source>
</evidence>
<evidence type="ECO:0000313" key="6">
    <source>
        <dbReference type="Proteomes" id="UP001262754"/>
    </source>
</evidence>
<keyword evidence="6" id="KW-1185">Reference proteome</keyword>
<evidence type="ECO:0000256" key="2">
    <source>
        <dbReference type="ARBA" id="ARBA00023125"/>
    </source>
</evidence>
<dbReference type="SUPFAM" id="SSF46689">
    <property type="entry name" value="Homeodomain-like"/>
    <property type="match status" value="2"/>
</dbReference>
<reference evidence="5 6" key="1">
    <citation type="submission" date="2023-07" db="EMBL/GenBank/DDBJ databases">
        <title>Sorghum-associated microbial communities from plants grown in Nebraska, USA.</title>
        <authorList>
            <person name="Schachtman D."/>
        </authorList>
    </citation>
    <scope>NUCLEOTIDE SEQUENCE [LARGE SCALE GENOMIC DNA]</scope>
    <source>
        <strain evidence="5 6">DS2154</strain>
    </source>
</reference>
<name>A0ABU1MY86_9CAUL</name>
<dbReference type="PROSITE" id="PS01124">
    <property type="entry name" value="HTH_ARAC_FAMILY_2"/>
    <property type="match status" value="1"/>
</dbReference>
<proteinExistence type="predicted"/>
<dbReference type="SMART" id="SM00342">
    <property type="entry name" value="HTH_ARAC"/>
    <property type="match status" value="1"/>
</dbReference>
<dbReference type="PANTHER" id="PTHR46796">
    <property type="entry name" value="HTH-TYPE TRANSCRIPTIONAL ACTIVATOR RHAS-RELATED"/>
    <property type="match status" value="1"/>
</dbReference>
<protein>
    <submittedName>
        <fullName evidence="5">AraC-like DNA-binding protein</fullName>
    </submittedName>
</protein>
<comment type="caution">
    <text evidence="5">The sequence shown here is derived from an EMBL/GenBank/DDBJ whole genome shotgun (WGS) entry which is preliminary data.</text>
</comment>
<accession>A0ABU1MY86</accession>
<dbReference type="Gene3D" id="1.10.10.60">
    <property type="entry name" value="Homeodomain-like"/>
    <property type="match status" value="2"/>
</dbReference>
<evidence type="ECO:0000256" key="1">
    <source>
        <dbReference type="ARBA" id="ARBA00023015"/>
    </source>
</evidence>
<dbReference type="Pfam" id="PF12833">
    <property type="entry name" value="HTH_18"/>
    <property type="match status" value="1"/>
</dbReference>
<evidence type="ECO:0000313" key="5">
    <source>
        <dbReference type="EMBL" id="MDR6531143.1"/>
    </source>
</evidence>
<feature type="domain" description="HTH araC/xylS-type" evidence="4">
    <location>
        <begin position="66"/>
        <end position="164"/>
    </location>
</feature>
<dbReference type="Proteomes" id="UP001262754">
    <property type="component" value="Unassembled WGS sequence"/>
</dbReference>
<dbReference type="RefSeq" id="WP_310030967.1">
    <property type="nucleotide sequence ID" value="NZ_JAVDRL010000005.1"/>
</dbReference>
<dbReference type="EMBL" id="JAVDRL010000005">
    <property type="protein sequence ID" value="MDR6531143.1"/>
    <property type="molecule type" value="Genomic_DNA"/>
</dbReference>
<dbReference type="InterPro" id="IPR018060">
    <property type="entry name" value="HTH_AraC"/>
</dbReference>
<keyword evidence="1" id="KW-0805">Transcription regulation</keyword>
<keyword evidence="2" id="KW-0238">DNA-binding</keyword>
<gene>
    <name evidence="5" type="ORF">J2800_001885</name>
</gene>
<keyword evidence="3" id="KW-0804">Transcription</keyword>
<dbReference type="InterPro" id="IPR050204">
    <property type="entry name" value="AraC_XylS_family_regulators"/>
</dbReference>
<evidence type="ECO:0000256" key="3">
    <source>
        <dbReference type="ARBA" id="ARBA00023163"/>
    </source>
</evidence>
<organism evidence="5 6">
    <name type="scientific">Caulobacter rhizosphaerae</name>
    <dbReference type="NCBI Taxonomy" id="2010972"/>
    <lineage>
        <taxon>Bacteria</taxon>
        <taxon>Pseudomonadati</taxon>
        <taxon>Pseudomonadota</taxon>
        <taxon>Alphaproteobacteria</taxon>
        <taxon>Caulobacterales</taxon>
        <taxon>Caulobacteraceae</taxon>
        <taxon>Caulobacter</taxon>
    </lineage>
</organism>
<dbReference type="PANTHER" id="PTHR46796:SF6">
    <property type="entry name" value="ARAC SUBFAMILY"/>
    <property type="match status" value="1"/>
</dbReference>
<dbReference type="InterPro" id="IPR009057">
    <property type="entry name" value="Homeodomain-like_sf"/>
</dbReference>
<sequence length="190" mass="20727">MPPGTDSTETVNGRSSSLAGLLADALGDLAPEQISARAKIAAALWMVGGEQALTAHTGGFAPWLVKRLRAHIETNIETPLRLEDVAGLARVSRSHFSRAFKKTFGEPFSRYVMGVRLERARRLLIDTNQSISEIALACGLSDQSHLTRLFHRRYGAPPRAWRRVHGWPVASAAEQPLGLRRPGDQAAARS</sequence>